<keyword evidence="1" id="KW-0732">Signal</keyword>
<comment type="caution">
    <text evidence="2">The sequence shown here is derived from an EMBL/GenBank/DDBJ whole genome shotgun (WGS) entry which is preliminary data.</text>
</comment>
<reference evidence="3" key="1">
    <citation type="submission" date="2022-10" db="EMBL/GenBank/DDBJ databases">
        <title>Genome assembly of Pristionchus species.</title>
        <authorList>
            <person name="Yoshida K."/>
            <person name="Sommer R.J."/>
        </authorList>
    </citation>
    <scope>NUCLEOTIDE SEQUENCE [LARGE SCALE GENOMIC DNA]</scope>
    <source>
        <strain evidence="3">RS5460</strain>
    </source>
</reference>
<dbReference type="EMBL" id="BTRK01000006">
    <property type="protein sequence ID" value="GMR58898.1"/>
    <property type="molecule type" value="Genomic_DNA"/>
</dbReference>
<proteinExistence type="predicted"/>
<feature type="chain" id="PRO_5042884364" evidence="1">
    <location>
        <begin position="20"/>
        <end position="62"/>
    </location>
</feature>
<accession>A0AAN5D999</accession>
<dbReference type="Proteomes" id="UP001328107">
    <property type="component" value="Unassembled WGS sequence"/>
</dbReference>
<name>A0AAN5D999_9BILA</name>
<evidence type="ECO:0000313" key="3">
    <source>
        <dbReference type="Proteomes" id="UP001328107"/>
    </source>
</evidence>
<evidence type="ECO:0000313" key="2">
    <source>
        <dbReference type="EMBL" id="GMR58898.1"/>
    </source>
</evidence>
<protein>
    <submittedName>
        <fullName evidence="2">Uncharacterized protein</fullName>
    </submittedName>
</protein>
<feature type="signal peptide" evidence="1">
    <location>
        <begin position="1"/>
        <end position="19"/>
    </location>
</feature>
<organism evidence="2 3">
    <name type="scientific">Pristionchus mayeri</name>
    <dbReference type="NCBI Taxonomy" id="1317129"/>
    <lineage>
        <taxon>Eukaryota</taxon>
        <taxon>Metazoa</taxon>
        <taxon>Ecdysozoa</taxon>
        <taxon>Nematoda</taxon>
        <taxon>Chromadorea</taxon>
        <taxon>Rhabditida</taxon>
        <taxon>Rhabditina</taxon>
        <taxon>Diplogasteromorpha</taxon>
        <taxon>Diplogasteroidea</taxon>
        <taxon>Neodiplogasteridae</taxon>
        <taxon>Pristionchus</taxon>
    </lineage>
</organism>
<sequence>MKLLLAFILLTAFYPSVHSIFVPAPCNNECRTEVREVGRCCQQNGHSSIGMCVVGIAYCRSD</sequence>
<evidence type="ECO:0000256" key="1">
    <source>
        <dbReference type="SAM" id="SignalP"/>
    </source>
</evidence>
<dbReference type="AlphaFoldDB" id="A0AAN5D999"/>
<gene>
    <name evidence="2" type="ORF">PMAYCL1PPCAC_29093</name>
</gene>
<keyword evidence="3" id="KW-1185">Reference proteome</keyword>